<dbReference type="GO" id="GO:0046872">
    <property type="term" value="F:metal ion binding"/>
    <property type="evidence" value="ECO:0007669"/>
    <property type="project" value="InterPro"/>
</dbReference>
<dbReference type="InterPro" id="IPR017517">
    <property type="entry name" value="Maleyloyr_isom"/>
</dbReference>
<evidence type="ECO:0000259" key="1">
    <source>
        <dbReference type="Pfam" id="PF11716"/>
    </source>
</evidence>
<proteinExistence type="predicted"/>
<sequence length="207" mass="22559">MSLMGLARAEREDLRDLLTGLSEEQWRTPSLCAGWSVHDVVAHMLSYEELGARQLAERFLRGRLSVDRVNDIGLREYATRTPAQLIELLDDHLDPAGLTAGMGGAIALTDGMIHQQDIRRPLALPRTIPAERLVPALRTALFAPTLLGVLRVRDVRLVATDIDWTFGRGPEVRGTGEAILMTVAGRRAAVVDLSGPGQARIAQRVGG</sequence>
<evidence type="ECO:0000313" key="3">
    <source>
        <dbReference type="Proteomes" id="UP000199406"/>
    </source>
</evidence>
<dbReference type="OrthoDB" id="5178565at2"/>
<gene>
    <name evidence="2" type="ORF">SAMN05660662_2280</name>
</gene>
<evidence type="ECO:0000313" key="2">
    <source>
        <dbReference type="EMBL" id="SDF48070.1"/>
    </source>
</evidence>
<dbReference type="AlphaFoldDB" id="A0A1G7LGD0"/>
<dbReference type="RefSeq" id="WP_091766257.1">
    <property type="nucleotide sequence ID" value="NZ_FNBT01000004.1"/>
</dbReference>
<dbReference type="EMBL" id="FNBT01000004">
    <property type="protein sequence ID" value="SDF48070.1"/>
    <property type="molecule type" value="Genomic_DNA"/>
</dbReference>
<dbReference type="Gene3D" id="1.20.120.450">
    <property type="entry name" value="dinb family like domain"/>
    <property type="match status" value="1"/>
</dbReference>
<organism evidence="2 3">
    <name type="scientific">Blastococcus aurantiacus</name>
    <dbReference type="NCBI Taxonomy" id="1550231"/>
    <lineage>
        <taxon>Bacteria</taxon>
        <taxon>Bacillati</taxon>
        <taxon>Actinomycetota</taxon>
        <taxon>Actinomycetes</taxon>
        <taxon>Geodermatophilales</taxon>
        <taxon>Geodermatophilaceae</taxon>
        <taxon>Blastococcus</taxon>
    </lineage>
</organism>
<dbReference type="Proteomes" id="UP000199406">
    <property type="component" value="Unassembled WGS sequence"/>
</dbReference>
<dbReference type="NCBIfam" id="TIGR03083">
    <property type="entry name" value="maleylpyruvate isomerase family mycothiol-dependent enzyme"/>
    <property type="match status" value="1"/>
</dbReference>
<dbReference type="InterPro" id="IPR034660">
    <property type="entry name" value="DinB/YfiT-like"/>
</dbReference>
<dbReference type="SUPFAM" id="SSF109854">
    <property type="entry name" value="DinB/YfiT-like putative metalloenzymes"/>
    <property type="match status" value="1"/>
</dbReference>
<protein>
    <submittedName>
        <fullName evidence="2">TIGR03083 family protein</fullName>
    </submittedName>
</protein>
<dbReference type="STRING" id="1550231.SAMN05660662_2280"/>
<dbReference type="InterPro" id="IPR024344">
    <property type="entry name" value="MDMPI_metal-binding"/>
</dbReference>
<reference evidence="3" key="1">
    <citation type="submission" date="2016-10" db="EMBL/GenBank/DDBJ databases">
        <authorList>
            <person name="Varghese N."/>
            <person name="Submissions S."/>
        </authorList>
    </citation>
    <scope>NUCLEOTIDE SEQUENCE [LARGE SCALE GENOMIC DNA]</scope>
    <source>
        <strain evidence="3">DSM 44268</strain>
    </source>
</reference>
<dbReference type="Pfam" id="PF11716">
    <property type="entry name" value="MDMPI_N"/>
    <property type="match status" value="1"/>
</dbReference>
<accession>A0A1G7LGD0</accession>
<keyword evidence="3" id="KW-1185">Reference proteome</keyword>
<feature type="domain" description="Mycothiol-dependent maleylpyruvate isomerase metal-binding" evidence="1">
    <location>
        <begin position="8"/>
        <end position="92"/>
    </location>
</feature>
<name>A0A1G7LGD0_9ACTN</name>